<reference evidence="2 3" key="1">
    <citation type="submission" date="2023-01" db="EMBL/GenBank/DDBJ databases">
        <title>Novel diversity within Roseofilum (Cyanobacteria; Desertifilaceae) from marine benthic mats with descriptions of four novel species.</title>
        <authorList>
            <person name="Wang Y."/>
            <person name="Berthold D.E."/>
            <person name="Hu J."/>
            <person name="Lefler F.W."/>
            <person name="Laughinghouse H.D. IV."/>
        </authorList>
    </citation>
    <scope>NUCLEOTIDE SEQUENCE [LARGE SCALE GENOMIC DNA]</scope>
    <source>
        <strain evidence="2 3">BLCC-M154</strain>
    </source>
</reference>
<name>A0ABT7B0M1_9CYAN</name>
<evidence type="ECO:0000313" key="2">
    <source>
        <dbReference type="EMBL" id="MDJ1171848.1"/>
    </source>
</evidence>
<dbReference type="RefSeq" id="WP_283755602.1">
    <property type="nucleotide sequence ID" value="NZ_JAQOSP010000132.1"/>
</dbReference>
<organism evidence="2 3">
    <name type="scientific">Roseofilum acuticapitatum BLCC-M154</name>
    <dbReference type="NCBI Taxonomy" id="3022444"/>
    <lineage>
        <taxon>Bacteria</taxon>
        <taxon>Bacillati</taxon>
        <taxon>Cyanobacteriota</taxon>
        <taxon>Cyanophyceae</taxon>
        <taxon>Desertifilales</taxon>
        <taxon>Desertifilaceae</taxon>
        <taxon>Roseofilum</taxon>
        <taxon>Roseofilum acuticapitatum</taxon>
    </lineage>
</organism>
<dbReference type="Proteomes" id="UP001235303">
    <property type="component" value="Unassembled WGS sequence"/>
</dbReference>
<gene>
    <name evidence="2" type="ORF">PMG71_20680</name>
</gene>
<protein>
    <recommendedName>
        <fullName evidence="4">Lasso peptide</fullName>
    </recommendedName>
</protein>
<sequence length="55" mass="6081">MYLQSKENAKKTYNSPTLEVYGNIGELTQNNSVLQQNSDNHSVAPSASNKTGYNM</sequence>
<comment type="caution">
    <text evidence="2">The sequence shown here is derived from an EMBL/GenBank/DDBJ whole genome shotgun (WGS) entry which is preliminary data.</text>
</comment>
<dbReference type="EMBL" id="JAQOSP010000132">
    <property type="protein sequence ID" value="MDJ1171848.1"/>
    <property type="molecule type" value="Genomic_DNA"/>
</dbReference>
<proteinExistence type="predicted"/>
<accession>A0ABT7B0M1</accession>
<evidence type="ECO:0000256" key="1">
    <source>
        <dbReference type="SAM" id="MobiDB-lite"/>
    </source>
</evidence>
<feature type="region of interest" description="Disordered" evidence="1">
    <location>
        <begin position="32"/>
        <end position="55"/>
    </location>
</feature>
<keyword evidence="3" id="KW-1185">Reference proteome</keyword>
<evidence type="ECO:0008006" key="4">
    <source>
        <dbReference type="Google" id="ProtNLM"/>
    </source>
</evidence>
<evidence type="ECO:0000313" key="3">
    <source>
        <dbReference type="Proteomes" id="UP001235303"/>
    </source>
</evidence>